<dbReference type="Proteomes" id="UP000001876">
    <property type="component" value="Unassembled WGS sequence"/>
</dbReference>
<keyword evidence="3" id="KW-1185">Reference proteome</keyword>
<organism evidence="3">
    <name type="scientific">Micromonas pusilla (strain CCMP1545)</name>
    <name type="common">Picoplanktonic green alga</name>
    <dbReference type="NCBI Taxonomy" id="564608"/>
    <lineage>
        <taxon>Eukaryota</taxon>
        <taxon>Viridiplantae</taxon>
        <taxon>Chlorophyta</taxon>
        <taxon>Mamiellophyceae</taxon>
        <taxon>Mamiellales</taxon>
        <taxon>Mamiellaceae</taxon>
        <taxon>Micromonas</taxon>
    </lineage>
</organism>
<evidence type="ECO:0000313" key="3">
    <source>
        <dbReference type="Proteomes" id="UP000001876"/>
    </source>
</evidence>
<dbReference type="EMBL" id="GG663750">
    <property type="protein sequence ID" value="EEH51891.1"/>
    <property type="molecule type" value="Genomic_DNA"/>
</dbReference>
<dbReference type="GeneID" id="9689528"/>
<reference evidence="2 3" key="1">
    <citation type="journal article" date="2009" name="Science">
        <title>Green evolution and dynamic adaptations revealed by genomes of the marine picoeukaryotes Micromonas.</title>
        <authorList>
            <person name="Worden A.Z."/>
            <person name="Lee J.H."/>
            <person name="Mock T."/>
            <person name="Rouze P."/>
            <person name="Simmons M.P."/>
            <person name="Aerts A.L."/>
            <person name="Allen A.E."/>
            <person name="Cuvelier M.L."/>
            <person name="Derelle E."/>
            <person name="Everett M.V."/>
            <person name="Foulon E."/>
            <person name="Grimwood J."/>
            <person name="Gundlach H."/>
            <person name="Henrissat B."/>
            <person name="Napoli C."/>
            <person name="McDonald S.M."/>
            <person name="Parker M.S."/>
            <person name="Rombauts S."/>
            <person name="Salamov A."/>
            <person name="Von Dassow P."/>
            <person name="Badger J.H."/>
            <person name="Coutinho P.M."/>
            <person name="Demir E."/>
            <person name="Dubchak I."/>
            <person name="Gentemann C."/>
            <person name="Eikrem W."/>
            <person name="Gready J.E."/>
            <person name="John U."/>
            <person name="Lanier W."/>
            <person name="Lindquist E.A."/>
            <person name="Lucas S."/>
            <person name="Mayer K.F."/>
            <person name="Moreau H."/>
            <person name="Not F."/>
            <person name="Otillar R."/>
            <person name="Panaud O."/>
            <person name="Pangilinan J."/>
            <person name="Paulsen I."/>
            <person name="Piegu B."/>
            <person name="Poliakov A."/>
            <person name="Robbens S."/>
            <person name="Schmutz J."/>
            <person name="Toulza E."/>
            <person name="Wyss T."/>
            <person name="Zelensky A."/>
            <person name="Zhou K."/>
            <person name="Armbrust E.V."/>
            <person name="Bhattacharya D."/>
            <person name="Goodenough U.W."/>
            <person name="Van de Peer Y."/>
            <person name="Grigoriev I.V."/>
        </authorList>
    </citation>
    <scope>NUCLEOTIDE SEQUENCE [LARGE SCALE GENOMIC DNA]</scope>
    <source>
        <strain evidence="2 3">CCMP1545</strain>
    </source>
</reference>
<gene>
    <name evidence="2" type="ORF">MICPUCDRAFT_66396</name>
</gene>
<dbReference type="RefSeq" id="XP_003064269.1">
    <property type="nucleotide sequence ID" value="XM_003064223.1"/>
</dbReference>
<sequence length="153" mass="15153">MTRLVLGPPTPPPPPTETETETLLGGGSGGGSESVTLTPPDSITGRLRAAAAAAAEEDPPDPTFPAGSLKASSSLVSYSGVLGVTHHAVGAGRRGRSRRGGGAGGGGGSVSSRNDARRANGSVWEPVSPADVERGGDGAEERLLDAADDRDSS</sequence>
<feature type="region of interest" description="Disordered" evidence="1">
    <location>
        <begin position="1"/>
        <end position="70"/>
    </location>
</feature>
<accession>C1N8H8</accession>
<feature type="compositionally biased region" description="Gly residues" evidence="1">
    <location>
        <begin position="100"/>
        <end position="109"/>
    </location>
</feature>
<dbReference type="KEGG" id="mpp:MICPUCDRAFT_66396"/>
<feature type="compositionally biased region" description="Basic and acidic residues" evidence="1">
    <location>
        <begin position="131"/>
        <end position="153"/>
    </location>
</feature>
<proteinExistence type="predicted"/>
<feature type="region of interest" description="Disordered" evidence="1">
    <location>
        <begin position="87"/>
        <end position="153"/>
    </location>
</feature>
<dbReference type="AlphaFoldDB" id="C1N8H8"/>
<name>C1N8H8_MICPC</name>
<evidence type="ECO:0000256" key="1">
    <source>
        <dbReference type="SAM" id="MobiDB-lite"/>
    </source>
</evidence>
<protein>
    <submittedName>
        <fullName evidence="2">Predicted protein</fullName>
    </submittedName>
</protein>
<evidence type="ECO:0000313" key="2">
    <source>
        <dbReference type="EMBL" id="EEH51891.1"/>
    </source>
</evidence>